<evidence type="ECO:0000256" key="2">
    <source>
        <dbReference type="ARBA" id="ARBA00022737"/>
    </source>
</evidence>
<organism evidence="5 6">
    <name type="scientific">Pseudallescheria apiosperma</name>
    <name type="common">Scedosporium apiospermum</name>
    <dbReference type="NCBI Taxonomy" id="563466"/>
    <lineage>
        <taxon>Eukaryota</taxon>
        <taxon>Fungi</taxon>
        <taxon>Dikarya</taxon>
        <taxon>Ascomycota</taxon>
        <taxon>Pezizomycotina</taxon>
        <taxon>Sordariomycetes</taxon>
        <taxon>Hypocreomycetidae</taxon>
        <taxon>Microascales</taxon>
        <taxon>Microascaceae</taxon>
        <taxon>Scedosporium</taxon>
    </lineage>
</organism>
<dbReference type="PANTHER" id="PTHR19879:SF9">
    <property type="entry name" value="TRANSCRIPTION INITIATION FACTOR TFIID SUBUNIT 5"/>
    <property type="match status" value="1"/>
</dbReference>
<dbReference type="KEGG" id="sapo:SAPIO_CDS6779"/>
<dbReference type="Proteomes" id="UP000028545">
    <property type="component" value="Unassembled WGS sequence"/>
</dbReference>
<feature type="repeat" description="WD" evidence="3">
    <location>
        <begin position="853"/>
        <end position="887"/>
    </location>
</feature>
<dbReference type="PROSITE" id="PS50837">
    <property type="entry name" value="NACHT"/>
    <property type="match status" value="1"/>
</dbReference>
<dbReference type="OrthoDB" id="538223at2759"/>
<sequence length="1002" mass="109726">MNSVDALTASGQARVQVGNITNNYSESATNQCLRDLRLTDPRDDKKRIEQTKGGLFRDSYHWILDNADFRRWRHDPRSRLLWIKGDAGKGKTMLLCGIIDELESAADTSQLSYFFCQGTDSQLNNATAVKKYDEAGKRLFEDQNAFYALRDIFNAILRDLGLTGAYFVIDALDECEHDLPLLLEIIKETTTASLPIKWIISSRNRPDIERHFTLHDSRIRLSLELNAQHVSHAIELYIDHKVSQLKPTVSNTGPLTTGLVDFLKDAVRFALRYGSIIEEAPLQTYAAALVFCPTNSKVKSQYREEMPSFVEDVAGIDETWDSCLQTLKGYANSVAFSPDSRTLASSSYDQAICLCDTVTGRVKRRLVHNSFSKSVAFAPDGRTLASVLGDGTVQLWDVATGQEMQALKGYANSAAFSPDSRMLSSASSDRTVQLWDVATGQVTQNLEGHSGQVYSVAFSPDGQTLASASQDGAVHLWDIEACRIRQTLKSCSSFKSLRFLAGDPVNGIAFSPDGRTLASAPGGGTLQLWDVATGQVTQNLEGHSGQAHSVAFSPDGQMLASTSFDYVVRLWDVATCQVIQVLGHSQRVNGIAFSPDGQTLASASFDAVQLWDMGASQVTYTTQNLKGHSRDVGSVAYSPDGRMLASGSYNGAVRLWDLATGQATQTLKSSPLWRKKPLIDGRVQLWNTVTGQEMQTLESNDKASELMSMAFSPDSRMLSVALWDGMIWLRDVATGREMQTLKGYDRGVFGVAFSPDGRTLASGLWNGMIQLWDVATGQVTQTLKDDSQSVKLESMASLLRGPPKALLARNKIVTFSPDGQTLASAGRDRLIKFWDVATGQLTGWKDVDDGWRLESVAFSPDGRMLVSASWDGTVRLWDVAIGRAMRTLSGFDVGPAISYFRFDKAGRLHTNLGTFHIQPTESSTAETVASPDHSGSLLQPIGYGLNRNREWITYDGENVLRLPPEYRVTSSATSGSRIAIGCSSGRVLVLRFSGDNPISKPG</sequence>
<feature type="repeat" description="WD" evidence="3">
    <location>
        <begin position="404"/>
        <end position="445"/>
    </location>
</feature>
<protein>
    <recommendedName>
        <fullName evidence="4">NACHT domain-containing protein</fullName>
    </recommendedName>
</protein>
<evidence type="ECO:0000256" key="3">
    <source>
        <dbReference type="PROSITE-ProRule" id="PRU00221"/>
    </source>
</evidence>
<dbReference type="HOGENOM" id="CLU_000288_6_16_1"/>
<keyword evidence="2" id="KW-0677">Repeat</keyword>
<dbReference type="SMART" id="SM00320">
    <property type="entry name" value="WD40"/>
    <property type="match status" value="12"/>
</dbReference>
<dbReference type="InterPro" id="IPR056884">
    <property type="entry name" value="NPHP3-like_N"/>
</dbReference>
<feature type="repeat" description="WD" evidence="3">
    <location>
        <begin position="625"/>
        <end position="666"/>
    </location>
</feature>
<feature type="repeat" description="WD" evidence="3">
    <location>
        <begin position="741"/>
        <end position="782"/>
    </location>
</feature>
<dbReference type="PRINTS" id="PR00320">
    <property type="entry name" value="GPROTEINBRPT"/>
</dbReference>
<dbReference type="Gene3D" id="3.40.50.300">
    <property type="entry name" value="P-loop containing nucleotide triphosphate hydrolases"/>
    <property type="match status" value="1"/>
</dbReference>
<feature type="repeat" description="WD" evidence="3">
    <location>
        <begin position="581"/>
        <end position="621"/>
    </location>
</feature>
<dbReference type="InterPro" id="IPR036322">
    <property type="entry name" value="WD40_repeat_dom_sf"/>
</dbReference>
<dbReference type="OMA" id="KATQWDE"/>
<evidence type="ECO:0000313" key="6">
    <source>
        <dbReference type="Proteomes" id="UP000028545"/>
    </source>
</evidence>
<reference evidence="5 6" key="1">
    <citation type="journal article" date="2014" name="Genome Announc.">
        <title>Draft genome sequence of the pathogenic fungus Scedosporium apiospermum.</title>
        <authorList>
            <person name="Vandeputte P."/>
            <person name="Ghamrawi S."/>
            <person name="Rechenmann M."/>
            <person name="Iltis A."/>
            <person name="Giraud S."/>
            <person name="Fleury M."/>
            <person name="Thornton C."/>
            <person name="Delhaes L."/>
            <person name="Meyer W."/>
            <person name="Papon N."/>
            <person name="Bouchara J.P."/>
        </authorList>
    </citation>
    <scope>NUCLEOTIDE SEQUENCE [LARGE SCALE GENOMIC DNA]</scope>
    <source>
        <strain evidence="5 6">IHEM 14462</strain>
    </source>
</reference>
<feature type="repeat" description="WD" evidence="3">
    <location>
        <begin position="365"/>
        <end position="406"/>
    </location>
</feature>
<dbReference type="Pfam" id="PF24883">
    <property type="entry name" value="NPHP3_N"/>
    <property type="match status" value="1"/>
</dbReference>
<dbReference type="GeneID" id="27725851"/>
<feature type="repeat" description="WD" evidence="3">
    <location>
        <begin position="505"/>
        <end position="539"/>
    </location>
</feature>
<dbReference type="SUPFAM" id="SSF50978">
    <property type="entry name" value="WD40 repeat-like"/>
    <property type="match status" value="1"/>
</dbReference>
<evidence type="ECO:0000259" key="4">
    <source>
        <dbReference type="PROSITE" id="PS50837"/>
    </source>
</evidence>
<dbReference type="InterPro" id="IPR020472">
    <property type="entry name" value="WD40_PAC1"/>
</dbReference>
<dbReference type="PROSITE" id="PS50082">
    <property type="entry name" value="WD_REPEATS_2"/>
    <property type="match status" value="10"/>
</dbReference>
<dbReference type="InterPro" id="IPR015943">
    <property type="entry name" value="WD40/YVTN_repeat-like_dom_sf"/>
</dbReference>
<dbReference type="Gene3D" id="2.130.10.10">
    <property type="entry name" value="YVTN repeat-like/Quinoprotein amine dehydrogenase"/>
    <property type="match status" value="6"/>
</dbReference>
<dbReference type="InterPro" id="IPR007111">
    <property type="entry name" value="NACHT_NTPase"/>
</dbReference>
<dbReference type="InterPro" id="IPR027417">
    <property type="entry name" value="P-loop_NTPase"/>
</dbReference>
<proteinExistence type="predicted"/>
<feature type="repeat" description="WD" evidence="3">
    <location>
        <begin position="540"/>
        <end position="581"/>
    </location>
</feature>
<dbReference type="AlphaFoldDB" id="A0A084G381"/>
<evidence type="ECO:0000256" key="1">
    <source>
        <dbReference type="ARBA" id="ARBA00022574"/>
    </source>
</evidence>
<dbReference type="PANTHER" id="PTHR19879">
    <property type="entry name" value="TRANSCRIPTION INITIATION FACTOR TFIID"/>
    <property type="match status" value="1"/>
</dbReference>
<dbReference type="InterPro" id="IPR001680">
    <property type="entry name" value="WD40_rpt"/>
</dbReference>
<dbReference type="SUPFAM" id="SSF117289">
    <property type="entry name" value="Nucleoporin domain"/>
    <property type="match status" value="1"/>
</dbReference>
<dbReference type="PROSITE" id="PS50294">
    <property type="entry name" value="WD_REPEATS_REGION"/>
    <property type="match status" value="7"/>
</dbReference>
<dbReference type="VEuPathDB" id="FungiDB:SAPIO_CDS6779"/>
<dbReference type="InterPro" id="IPR019775">
    <property type="entry name" value="WD40_repeat_CS"/>
</dbReference>
<dbReference type="PROSITE" id="PS00678">
    <property type="entry name" value="WD_REPEATS_1"/>
    <property type="match status" value="8"/>
</dbReference>
<dbReference type="CDD" id="cd00200">
    <property type="entry name" value="WD40"/>
    <property type="match status" value="2"/>
</dbReference>
<dbReference type="RefSeq" id="XP_016641592.1">
    <property type="nucleotide sequence ID" value="XM_016788793.1"/>
</dbReference>
<dbReference type="SUPFAM" id="SSF52540">
    <property type="entry name" value="P-loop containing nucleoside triphosphate hydrolases"/>
    <property type="match status" value="1"/>
</dbReference>
<dbReference type="Pfam" id="PF00400">
    <property type="entry name" value="WD40"/>
    <property type="match status" value="12"/>
</dbReference>
<feature type="repeat" description="WD" evidence="3">
    <location>
        <begin position="446"/>
        <end position="487"/>
    </location>
</feature>
<accession>A0A084G381</accession>
<feature type="domain" description="NACHT" evidence="4">
    <location>
        <begin position="79"/>
        <end position="203"/>
    </location>
</feature>
<dbReference type="EMBL" id="JOWA01000107">
    <property type="protein sequence ID" value="KEZ41793.1"/>
    <property type="molecule type" value="Genomic_DNA"/>
</dbReference>
<keyword evidence="1 3" id="KW-0853">WD repeat</keyword>
<comment type="caution">
    <text evidence="5">The sequence shown here is derived from an EMBL/GenBank/DDBJ whole genome shotgun (WGS) entry which is preliminary data.</text>
</comment>
<gene>
    <name evidence="5" type="ORF">SAPIO_CDS6779</name>
</gene>
<name>A0A084G381_PSEDA</name>
<keyword evidence="6" id="KW-1185">Reference proteome</keyword>
<feature type="repeat" description="WD" evidence="3">
    <location>
        <begin position="813"/>
        <end position="840"/>
    </location>
</feature>
<evidence type="ECO:0000313" key="5">
    <source>
        <dbReference type="EMBL" id="KEZ41793.1"/>
    </source>
</evidence>